<comment type="caution">
    <text evidence="1">The sequence shown here is derived from an EMBL/GenBank/DDBJ whole genome shotgun (WGS) entry which is preliminary data.</text>
</comment>
<evidence type="ECO:0000313" key="2">
    <source>
        <dbReference type="Proteomes" id="UP000036959"/>
    </source>
</evidence>
<name>A0A0L0MEU5_9BURK</name>
<accession>A0A0L0MEU5</accession>
<proteinExistence type="predicted"/>
<evidence type="ECO:0000313" key="1">
    <source>
        <dbReference type="EMBL" id="KND60826.1"/>
    </source>
</evidence>
<protein>
    <submittedName>
        <fullName evidence="1">Uncharacterized protein</fullName>
    </submittedName>
</protein>
<reference evidence="2" key="1">
    <citation type="submission" date="2015-06" db="EMBL/GenBank/DDBJ databases">
        <title>Comparative genomics of Burkholderia leaf nodule symbionts.</title>
        <authorList>
            <person name="Carlier A."/>
            <person name="Eberl L."/>
            <person name="Pinto-Carbo M."/>
        </authorList>
    </citation>
    <scope>NUCLEOTIDE SEQUENCE [LARGE SCALE GENOMIC DNA]</scope>
    <source>
        <strain evidence="2">UZHbot4</strain>
    </source>
</reference>
<dbReference type="EMBL" id="LFJJ01000043">
    <property type="protein sequence ID" value="KND60826.1"/>
    <property type="molecule type" value="Genomic_DNA"/>
</dbReference>
<keyword evidence="2" id="KW-1185">Reference proteome</keyword>
<dbReference type="AlphaFoldDB" id="A0A0L0MEU5"/>
<sequence length="85" mass="9496">MHQTVTQRGCLTPMNNFSVVARSYNVSHLDTAIAHLEQVLNLEGANSLFSKTYWHGRVLEALSTPGIATSQHTRLQRLLDRIAHA</sequence>
<dbReference type="PATRIC" id="fig|242163.4.peg.5184"/>
<organism evidence="1 2">
    <name type="scientific">Candidatus Burkholderia verschuerenii</name>
    <dbReference type="NCBI Taxonomy" id="242163"/>
    <lineage>
        <taxon>Bacteria</taxon>
        <taxon>Pseudomonadati</taxon>
        <taxon>Pseudomonadota</taxon>
        <taxon>Betaproteobacteria</taxon>
        <taxon>Burkholderiales</taxon>
        <taxon>Burkholderiaceae</taxon>
        <taxon>Burkholderia</taxon>
    </lineage>
</organism>
<gene>
    <name evidence="1" type="ORF">BVER_01049</name>
</gene>
<dbReference type="Proteomes" id="UP000036959">
    <property type="component" value="Unassembled WGS sequence"/>
</dbReference>